<evidence type="ECO:0000256" key="9">
    <source>
        <dbReference type="PROSITE-ProRule" id="PRU00152"/>
    </source>
</evidence>
<dbReference type="GO" id="GO:0005509">
    <property type="term" value="F:calcium ion binding"/>
    <property type="evidence" value="ECO:0007669"/>
    <property type="project" value="InterPro"/>
</dbReference>
<gene>
    <name evidence="13" type="primary">LOC108679423</name>
</gene>
<feature type="transmembrane region" description="Helical" evidence="10">
    <location>
        <begin position="671"/>
        <end position="690"/>
    </location>
</feature>
<dbReference type="GO" id="GO:0050982">
    <property type="term" value="P:detection of mechanical stimulus"/>
    <property type="evidence" value="ECO:0007669"/>
    <property type="project" value="TreeGrafter"/>
</dbReference>
<dbReference type="Pfam" id="PF08016">
    <property type="entry name" value="PKD_channel"/>
    <property type="match status" value="1"/>
</dbReference>
<dbReference type="GO" id="GO:0005262">
    <property type="term" value="F:calcium channel activity"/>
    <property type="evidence" value="ECO:0007669"/>
    <property type="project" value="TreeGrafter"/>
</dbReference>
<evidence type="ECO:0000259" key="11">
    <source>
        <dbReference type="PROSITE" id="PS50095"/>
    </source>
</evidence>
<name>A0A8B7PE12_HYAAZ</name>
<keyword evidence="12" id="KW-1185">Reference proteome</keyword>
<dbReference type="PRINTS" id="PR01433">
    <property type="entry name" value="POLYCYSTIN2"/>
</dbReference>
<evidence type="ECO:0000256" key="4">
    <source>
        <dbReference type="ARBA" id="ARBA00022729"/>
    </source>
</evidence>
<comment type="caution">
    <text evidence="9">Lacks conserved residue(s) required for the propagation of feature annotation.</text>
</comment>
<evidence type="ECO:0000256" key="2">
    <source>
        <dbReference type="ARBA" id="ARBA00007200"/>
    </source>
</evidence>
<feature type="transmembrane region" description="Helical" evidence="10">
    <location>
        <begin position="931"/>
        <end position="949"/>
    </location>
</feature>
<dbReference type="OrthoDB" id="444119at2759"/>
<dbReference type="KEGG" id="hazt:108679423"/>
<keyword evidence="3 10" id="KW-0812">Transmembrane</keyword>
<sequence>METLSSALQGLLQSETANYAIDLSTRGKVLEVLRRMSSNIRNFDVASPKELEPFMETSLSTMTAMMISANSVPKNGNKAPPRDMLFAADMTYDTDIGDDLDLVVPTGTTDVLTNSVLQNSGRKFANHVTEMLEILQGISAEIQAKLVKGEFVSAKTDSGASMLITKIGEEMLVNGLTIKSPEEQRAKTIFPKRFCPSKQFDEYSICRTEIGITVVHWPCITHYYSATANYLSYKSSIMQAEVSLEQKVVEVSGQKNPIIFEIPRTPETLPEPRRANVTANMNSNINLVYHYFNISMPMGAYTFEITPSKPNARMILLIGHNMFPTPTNYLRAQNVSELPLVNGSRVFFVNSAQNGNRTGKFVAGVGVLKPGATLSNVTQGDLDKTFRDDYDFRIFVSACYFFNQSTTLWVGDGLEVNDAEYFLTKCATPHLTGFGTGFLPTPNDVDFDFLIANMGFLDNSTLYVVLILFLFLYIIMMLWSHFKDKKDLERLGVIPFPDNKPEDKYIYEITTFTGPDSEAPCESNIFMILSGEYGESEVRSLPKPTLNLYRRYDRYGFVMTTAAPLGPIHYLRVFHDNYGRPPYDSWQLERVVIRDLQERRIYTFETNAWLSYSHESGKVDQTFVCAENNEEGNSFSNEMYNRTNRGANQDHMWMSMFLRPIGSRFSRKGRVTVSTLFLYLSMAVNAMWYQTKKESGIDAYLYIGPIPLTVDLALTGLLVLLVVYPVTLPFVMIFKRARPRKFKRCRALDAIEKQKKKQLKDSGLDEVLAEAKSKIPIDETKLVKRTKDTPVIKCLPWWTRLIAWILALLLIALSAFFVWSYGIMWGNIKTIKWFSSFFSSFLISLVVTQWLKVIFGAVFLSIFSKVRMVTEDIDCDEDLPHLKPDEEWKHSEELDPQNVRSVHRVKGVDISEAEVALLRTKLKKNREMKSVLRGVIVYCGFLVILLIIANDRADYNAFLMRQNLYNTFMDPLHPELAASKMASKDDFWRWMYEVVLKQIRCSRFYNGKPPLQLKGFLNDQNNRIMGYAILMQNRNQRFACNVVQPMDDIISDCSGTRGLDIEDQTDFCAEWTIKNGSMRETCFVEEFHYRTASQLQTLPEIGTLGIYGGGGYVFRLKGHIDDVTKNLKRIQAMHWIDRRTRKVSLSFSVYNANVNLFATCLISVEFVEGGGVVVRSRFEPVKLLNLGSSFYDKFLILCEILFVLATVFFTLKEIWEIKKRRWEYFSSYWSWTELSLLFFSYMEVFMYFYKALLIQEVMRVFNETQGNAYVRTDSAVLVDQYYVWTMGVIMFASILKLIKLLQFNKRMDVLALTIRRCWDDLSYFLIAFTVIFFAFCALFYFMFLTQLQDFSYITGSVVQCFSMLLGKFEFQSMQQANEFSPILFFVFSLLNSMILVNIMLTIILQAFTEIKLELQKRSNRYDILDFIWFIAKKTARLQPNPVNQILPSNDFKNPRAAEYEEDGQLPDKVDQLMVYINDTYFDGKLNTKDSMAMKRAFAIHRKAVFGPTKRRIFSSED</sequence>
<feature type="transmembrane region" description="Helical" evidence="10">
    <location>
        <begin position="1194"/>
        <end position="1211"/>
    </location>
</feature>
<evidence type="ECO:0000256" key="1">
    <source>
        <dbReference type="ARBA" id="ARBA00004141"/>
    </source>
</evidence>
<evidence type="ECO:0000256" key="10">
    <source>
        <dbReference type="SAM" id="Phobius"/>
    </source>
</evidence>
<accession>A0A8B7PE12</accession>
<feature type="disulfide bond" evidence="8">
    <location>
        <begin position="1040"/>
        <end position="1053"/>
    </location>
</feature>
<evidence type="ECO:0000256" key="3">
    <source>
        <dbReference type="ARBA" id="ARBA00022692"/>
    </source>
</evidence>
<feature type="transmembrane region" description="Helical" evidence="10">
    <location>
        <begin position="710"/>
        <end position="734"/>
    </location>
</feature>
<protein>
    <submittedName>
        <fullName evidence="13">Polycystic kidney disease protein 1-like 2</fullName>
    </submittedName>
</protein>
<dbReference type="Gene3D" id="2.60.60.20">
    <property type="entry name" value="PLAT/LH2 domain"/>
    <property type="match status" value="1"/>
</dbReference>
<comment type="subcellular location">
    <subcellularLocation>
        <location evidence="1">Membrane</location>
        <topology evidence="1">Multi-pass membrane protein</topology>
    </subcellularLocation>
</comment>
<feature type="transmembrane region" description="Helical" evidence="10">
    <location>
        <begin position="801"/>
        <end position="821"/>
    </location>
</feature>
<comment type="similarity">
    <text evidence="2">Belongs to the polycystin family.</text>
</comment>
<dbReference type="InterPro" id="IPR046791">
    <property type="entry name" value="Polycystin_dom"/>
</dbReference>
<dbReference type="PANTHER" id="PTHR10877">
    <property type="entry name" value="POLYCYSTIN FAMILY MEMBER"/>
    <property type="match status" value="1"/>
</dbReference>
<feature type="transmembrane region" description="Helical" evidence="10">
    <location>
        <begin position="1281"/>
        <end position="1301"/>
    </location>
</feature>
<dbReference type="InterPro" id="IPR051223">
    <property type="entry name" value="Polycystin"/>
</dbReference>
<dbReference type="InterPro" id="IPR036392">
    <property type="entry name" value="PLAT/LH2_dom_sf"/>
</dbReference>
<dbReference type="Pfam" id="PF01477">
    <property type="entry name" value="PLAT"/>
    <property type="match status" value="1"/>
</dbReference>
<proteinExistence type="inferred from homology"/>
<dbReference type="InterPro" id="IPR003915">
    <property type="entry name" value="PKD_2"/>
</dbReference>
<evidence type="ECO:0000256" key="7">
    <source>
        <dbReference type="ARBA" id="ARBA00023180"/>
    </source>
</evidence>
<feature type="transmembrane region" description="Helical" evidence="10">
    <location>
        <begin position="1321"/>
        <end position="1344"/>
    </location>
</feature>
<feature type="transmembrane region" description="Helical" evidence="10">
    <location>
        <begin position="462"/>
        <end position="482"/>
    </location>
</feature>
<dbReference type="Proteomes" id="UP000694843">
    <property type="component" value="Unplaced"/>
</dbReference>
<evidence type="ECO:0000313" key="13">
    <source>
        <dbReference type="RefSeq" id="XP_018023531.2"/>
    </source>
</evidence>
<dbReference type="PANTHER" id="PTHR10877:SF150">
    <property type="entry name" value="REJ DOMAIN-CONTAINING PROTEIN"/>
    <property type="match status" value="1"/>
</dbReference>
<dbReference type="Pfam" id="PF20519">
    <property type="entry name" value="Polycystin_dom"/>
    <property type="match status" value="1"/>
</dbReference>
<feature type="transmembrane region" description="Helical" evidence="10">
    <location>
        <begin position="1382"/>
        <end position="1407"/>
    </location>
</feature>
<evidence type="ECO:0000256" key="8">
    <source>
        <dbReference type="PIRSR" id="PIRSR603915-2"/>
    </source>
</evidence>
<dbReference type="PROSITE" id="PS50095">
    <property type="entry name" value="PLAT"/>
    <property type="match status" value="1"/>
</dbReference>
<dbReference type="InterPro" id="IPR013122">
    <property type="entry name" value="PKD1_2_channel"/>
</dbReference>
<dbReference type="SUPFAM" id="SSF49723">
    <property type="entry name" value="Lipase/lipooxygenase domain (PLAT/LH2 domain)"/>
    <property type="match status" value="1"/>
</dbReference>
<evidence type="ECO:0000313" key="12">
    <source>
        <dbReference type="Proteomes" id="UP000694843"/>
    </source>
</evidence>
<keyword evidence="4" id="KW-0732">Signal</keyword>
<evidence type="ECO:0000256" key="6">
    <source>
        <dbReference type="ARBA" id="ARBA00023136"/>
    </source>
</evidence>
<keyword evidence="7" id="KW-0325">Glycoprotein</keyword>
<reference evidence="13" key="1">
    <citation type="submission" date="2025-08" db="UniProtKB">
        <authorList>
            <consortium name="RefSeq"/>
        </authorList>
    </citation>
    <scope>IDENTIFICATION</scope>
    <source>
        <tissue evidence="13">Whole organism</tissue>
    </source>
</reference>
<dbReference type="GeneID" id="108679423"/>
<keyword evidence="6 10" id="KW-0472">Membrane</keyword>
<feature type="transmembrane region" description="Helical" evidence="10">
    <location>
        <begin position="1231"/>
        <end position="1249"/>
    </location>
</feature>
<dbReference type="GO" id="GO:0016020">
    <property type="term" value="C:membrane"/>
    <property type="evidence" value="ECO:0007669"/>
    <property type="project" value="UniProtKB-SubCell"/>
</dbReference>
<dbReference type="RefSeq" id="XP_018023531.2">
    <property type="nucleotide sequence ID" value="XM_018168042.2"/>
</dbReference>
<feature type="transmembrane region" description="Helical" evidence="10">
    <location>
        <begin position="841"/>
        <end position="863"/>
    </location>
</feature>
<feature type="domain" description="PLAT" evidence="11">
    <location>
        <begin position="505"/>
        <end position="624"/>
    </location>
</feature>
<keyword evidence="5 10" id="KW-1133">Transmembrane helix</keyword>
<organism evidence="12 13">
    <name type="scientific">Hyalella azteca</name>
    <name type="common">Amphipod</name>
    <dbReference type="NCBI Taxonomy" id="294128"/>
    <lineage>
        <taxon>Eukaryota</taxon>
        <taxon>Metazoa</taxon>
        <taxon>Ecdysozoa</taxon>
        <taxon>Arthropoda</taxon>
        <taxon>Crustacea</taxon>
        <taxon>Multicrustacea</taxon>
        <taxon>Malacostraca</taxon>
        <taxon>Eumalacostraca</taxon>
        <taxon>Peracarida</taxon>
        <taxon>Amphipoda</taxon>
        <taxon>Senticaudata</taxon>
        <taxon>Talitrida</taxon>
        <taxon>Talitroidea</taxon>
        <taxon>Hyalellidae</taxon>
        <taxon>Hyalella</taxon>
    </lineage>
</organism>
<dbReference type="InterPro" id="IPR001024">
    <property type="entry name" value="PLAT/LH2_dom"/>
</dbReference>
<evidence type="ECO:0000256" key="5">
    <source>
        <dbReference type="ARBA" id="ARBA00022989"/>
    </source>
</evidence>